<keyword evidence="1" id="KW-0472">Membrane</keyword>
<evidence type="ECO:0000313" key="3">
    <source>
        <dbReference type="Proteomes" id="UP000051221"/>
    </source>
</evidence>
<gene>
    <name evidence="2" type="ORF">AMR76_21045</name>
</gene>
<keyword evidence="1" id="KW-1133">Transmembrane helix</keyword>
<evidence type="ECO:0000313" key="2">
    <source>
        <dbReference type="EMBL" id="KQH83800.1"/>
    </source>
</evidence>
<keyword evidence="3" id="KW-1185">Reference proteome</keyword>
<dbReference type="EMBL" id="LKHS01000028">
    <property type="protein sequence ID" value="KQH83800.1"/>
    <property type="molecule type" value="Genomic_DNA"/>
</dbReference>
<organism evidence="2 3">
    <name type="scientific">Vibrio furnissii</name>
    <dbReference type="NCBI Taxonomy" id="29494"/>
    <lineage>
        <taxon>Bacteria</taxon>
        <taxon>Pseudomonadati</taxon>
        <taxon>Pseudomonadota</taxon>
        <taxon>Gammaproteobacteria</taxon>
        <taxon>Vibrionales</taxon>
        <taxon>Vibrionaceae</taxon>
        <taxon>Vibrio</taxon>
    </lineage>
</organism>
<feature type="transmembrane region" description="Helical" evidence="1">
    <location>
        <begin position="12"/>
        <end position="33"/>
    </location>
</feature>
<keyword evidence="1" id="KW-0812">Transmembrane</keyword>
<sequence>MTSHSQRGVATLLLTSILLSVALVVTLGMYKYLFFQIKRAQNEVKAKQQFWRAEGGLECVYSLTQTQRVLPSATSYADCSDVAFGYHTPAPGQLAVTATYGYSQLSKTIRYPAPASGVLKATSNLYFAGGLAMRPDPSLSLGESQWGCTMLRYSQDFLVNGALKNDGLLNSDLPYEGYPLGQSCHPDYLTELTATGASTPTGLKRDFVKDSGQTPFEDLFGAPRSDWFEVMADRHFQKIANESLVDGNGQMLMDQSALPTPEIVSDCGDKIAQQISAGHDLLWVYGSCHMDSDDLEAVSTAIDGASSTLDGVILVVHNGLLSTHGSLTFKGMIYHFISAADDGSPDFTPSEDAWKSLNTTQTTNLAGVVDHDPDVVPAVSVSNTAYFQNGAFFPTGGYVMDAPGTYAVFTASMNFTFNRDAIEVPLNKIRQFKWQQGSWHGQ</sequence>
<dbReference type="InParanoid" id="A0A0Q2UT86"/>
<dbReference type="RefSeq" id="WP_055467118.1">
    <property type="nucleotide sequence ID" value="NZ_LKHS01000028.1"/>
</dbReference>
<evidence type="ECO:0000256" key="1">
    <source>
        <dbReference type="SAM" id="Phobius"/>
    </source>
</evidence>
<reference evidence="2 3" key="1">
    <citation type="submission" date="2015-08" db="EMBL/GenBank/DDBJ databases">
        <title>Antibacterial properties of a collection of Vibrionaceae strains.</title>
        <authorList>
            <person name="Giubergia S."/>
        </authorList>
    </citation>
    <scope>NUCLEOTIDE SEQUENCE [LARGE SCALE GENOMIC DNA]</scope>
    <source>
        <strain evidence="2 3">S0821</strain>
    </source>
</reference>
<comment type="caution">
    <text evidence="2">The sequence shown here is derived from an EMBL/GenBank/DDBJ whole genome shotgun (WGS) entry which is preliminary data.</text>
</comment>
<accession>A0A0Q2UT86</accession>
<dbReference type="AlphaFoldDB" id="A0A0Q2UT86"/>
<protein>
    <recommendedName>
        <fullName evidence="4">Type 4 fimbrial biogenesis protein PilX N-terminal domain-containing protein</fullName>
    </recommendedName>
</protein>
<dbReference type="Proteomes" id="UP000051221">
    <property type="component" value="Unassembled WGS sequence"/>
</dbReference>
<proteinExistence type="predicted"/>
<name>A0A0Q2UT86_VIBFU</name>
<evidence type="ECO:0008006" key="4">
    <source>
        <dbReference type="Google" id="ProtNLM"/>
    </source>
</evidence>